<evidence type="ECO:0000313" key="2">
    <source>
        <dbReference type="Proteomes" id="UP000177040"/>
    </source>
</evidence>
<evidence type="ECO:0000313" key="1">
    <source>
        <dbReference type="EMBL" id="OGH78409.1"/>
    </source>
</evidence>
<reference evidence="1 2" key="1">
    <citation type="journal article" date="2016" name="Nat. Commun.">
        <title>Thousands of microbial genomes shed light on interconnected biogeochemical processes in an aquifer system.</title>
        <authorList>
            <person name="Anantharaman K."/>
            <person name="Brown C.T."/>
            <person name="Hug L.A."/>
            <person name="Sharon I."/>
            <person name="Castelle C.J."/>
            <person name="Probst A.J."/>
            <person name="Thomas B.C."/>
            <person name="Singh A."/>
            <person name="Wilkins M.J."/>
            <person name="Karaoz U."/>
            <person name="Brodie E.L."/>
            <person name="Williams K.H."/>
            <person name="Hubbard S.S."/>
            <person name="Banfield J.F."/>
        </authorList>
    </citation>
    <scope>NUCLEOTIDE SEQUENCE [LARGE SCALE GENOMIC DNA]</scope>
</reference>
<accession>A0A1F6N3B2</accession>
<dbReference type="Proteomes" id="UP000177040">
    <property type="component" value="Unassembled WGS sequence"/>
</dbReference>
<name>A0A1F6N3B2_9BACT</name>
<proteinExistence type="predicted"/>
<comment type="caution">
    <text evidence="1">The sequence shown here is derived from an EMBL/GenBank/DDBJ whole genome shotgun (WGS) entry which is preliminary data.</text>
</comment>
<dbReference type="EMBL" id="MFQH01000011">
    <property type="protein sequence ID" value="OGH78409.1"/>
    <property type="molecule type" value="Genomic_DNA"/>
</dbReference>
<dbReference type="AlphaFoldDB" id="A0A1F6N3B2"/>
<organism evidence="1 2">
    <name type="scientific">Candidatus Magasanikbacteria bacterium RIFCSPLOWO2_01_FULL_40_15</name>
    <dbReference type="NCBI Taxonomy" id="1798686"/>
    <lineage>
        <taxon>Bacteria</taxon>
        <taxon>Candidatus Magasanikiibacteriota</taxon>
    </lineage>
</organism>
<gene>
    <name evidence="1" type="ORF">A2983_02645</name>
</gene>
<protein>
    <submittedName>
        <fullName evidence="1">Uncharacterized protein</fullName>
    </submittedName>
</protein>
<sequence length="135" mass="14351">MWGDDASRTGSGRLLASSEEGVGGVCVKGDLVGVNLSSQPRAMKASRTSHAVSRAPTKMMRGIQLSESAGSKPSSSIVVGGGGRQPLPVFSYASATLRWRCPWGKWELLMIVAPRNLCSMSAASAYGKNYQWKCQ</sequence>